<dbReference type="RefSeq" id="WP_153831603.1">
    <property type="nucleotide sequence ID" value="NZ_WJQS01000002.1"/>
</dbReference>
<dbReference type="Gene3D" id="3.40.250.10">
    <property type="entry name" value="Rhodanese-like domain"/>
    <property type="match status" value="1"/>
</dbReference>
<organism evidence="3 5">
    <name type="scientific">Fundicoccus ignavus</name>
    <dbReference type="NCBI Taxonomy" id="2664442"/>
    <lineage>
        <taxon>Bacteria</taxon>
        <taxon>Bacillati</taxon>
        <taxon>Bacillota</taxon>
        <taxon>Bacilli</taxon>
        <taxon>Lactobacillales</taxon>
        <taxon>Aerococcaceae</taxon>
        <taxon>Fundicoccus</taxon>
    </lineage>
</organism>
<dbReference type="SMART" id="SM00450">
    <property type="entry name" value="RHOD"/>
    <property type="match status" value="1"/>
</dbReference>
<evidence type="ECO:0000313" key="5">
    <source>
        <dbReference type="Proteomes" id="UP000430975"/>
    </source>
</evidence>
<feature type="domain" description="Rhodanese" evidence="2">
    <location>
        <begin position="44"/>
        <end position="132"/>
    </location>
</feature>
<protein>
    <submittedName>
        <fullName evidence="3">Rhodanese-like domain-containing protein</fullName>
    </submittedName>
</protein>
<dbReference type="Pfam" id="PF00581">
    <property type="entry name" value="Rhodanese"/>
    <property type="match status" value="1"/>
</dbReference>
<proteinExistence type="predicted"/>
<dbReference type="SUPFAM" id="SSF52821">
    <property type="entry name" value="Rhodanese/Cell cycle control phosphatase"/>
    <property type="match status" value="1"/>
</dbReference>
<dbReference type="PANTHER" id="PTHR43031">
    <property type="entry name" value="FAD-DEPENDENT OXIDOREDUCTASE"/>
    <property type="match status" value="1"/>
</dbReference>
<name>A0A6I2GAS7_9LACT</name>
<evidence type="ECO:0000313" key="4">
    <source>
        <dbReference type="EMBL" id="MRJ46505.1"/>
    </source>
</evidence>
<evidence type="ECO:0000313" key="3">
    <source>
        <dbReference type="EMBL" id="MRI84867.1"/>
    </source>
</evidence>
<dbReference type="EMBL" id="WJQS01000002">
    <property type="protein sequence ID" value="MRI84867.1"/>
    <property type="molecule type" value="Genomic_DNA"/>
</dbReference>
<reference evidence="3 5" key="2">
    <citation type="submission" date="2019-11" db="EMBL/GenBank/DDBJ databases">
        <title>Characterisation of Fundicoccus ignavus gen. nov. sp. nov., a novel genus of the family Aerococcaceae isolated from bulk tank milk.</title>
        <authorList>
            <person name="Siebert A."/>
            <person name="Huptas C."/>
            <person name="Wenning M."/>
            <person name="Scherer S."/>
            <person name="Doll E.V."/>
        </authorList>
    </citation>
    <scope>NUCLEOTIDE SEQUENCE [LARGE SCALE GENOMIC DNA]</scope>
    <source>
        <strain evidence="3 5">WS4759</strain>
    </source>
</reference>
<keyword evidence="5" id="KW-1185">Reference proteome</keyword>
<evidence type="ECO:0000313" key="6">
    <source>
        <dbReference type="Proteomes" id="UP000440066"/>
    </source>
</evidence>
<gene>
    <name evidence="4" type="ORF">GF867_02845</name>
    <name evidence="3" type="ORF">GIY09_02995</name>
</gene>
<accession>A0A6I2GAS7</accession>
<sequence>MTLLETILFTLVFIAALYGIYYAWLWVLRKMSAKMVDSDKMNEDIRKVEVIDVREPAEFDANHVLGARNIPISQFKMRFNEIRRDKEIYLYDDNLNYASRAANILRKDGFKNIHILKGGFSNWTGKTKSNIK</sequence>
<keyword evidence="1" id="KW-0472">Membrane</keyword>
<dbReference type="InterPro" id="IPR050229">
    <property type="entry name" value="GlpE_sulfurtransferase"/>
</dbReference>
<evidence type="ECO:0000259" key="2">
    <source>
        <dbReference type="PROSITE" id="PS50206"/>
    </source>
</evidence>
<dbReference type="PANTHER" id="PTHR43031:SF18">
    <property type="entry name" value="RHODANESE-RELATED SULFURTRANSFERASES"/>
    <property type="match status" value="1"/>
</dbReference>
<dbReference type="CDD" id="cd00158">
    <property type="entry name" value="RHOD"/>
    <property type="match status" value="1"/>
</dbReference>
<reference evidence="4 6" key="1">
    <citation type="submission" date="2019-11" db="EMBL/GenBank/DDBJ databases">
        <title>Characterisation of Fundicoccus ignavus gen. nov. sp. nov., a novel genus of the family Aerococcaceae from bulk tank milk.</title>
        <authorList>
            <person name="Siebert A."/>
            <person name="Huptas C."/>
            <person name="Wenning M."/>
            <person name="Scherer S."/>
            <person name="Doll E.V."/>
        </authorList>
    </citation>
    <scope>NUCLEOTIDE SEQUENCE [LARGE SCALE GENOMIC DNA]</scope>
    <source>
        <strain evidence="4 6">DSM 109652</strain>
    </source>
</reference>
<dbReference type="Proteomes" id="UP000440066">
    <property type="component" value="Unassembled WGS sequence"/>
</dbReference>
<dbReference type="PROSITE" id="PS50206">
    <property type="entry name" value="RHODANESE_3"/>
    <property type="match status" value="1"/>
</dbReference>
<keyword evidence="1" id="KW-0812">Transmembrane</keyword>
<dbReference type="InterPro" id="IPR036873">
    <property type="entry name" value="Rhodanese-like_dom_sf"/>
</dbReference>
<dbReference type="AlphaFoldDB" id="A0A6I2GAS7"/>
<feature type="transmembrane region" description="Helical" evidence="1">
    <location>
        <begin position="6"/>
        <end position="28"/>
    </location>
</feature>
<comment type="caution">
    <text evidence="3">The sequence shown here is derived from an EMBL/GenBank/DDBJ whole genome shotgun (WGS) entry which is preliminary data.</text>
</comment>
<keyword evidence="1" id="KW-1133">Transmembrane helix</keyword>
<dbReference type="Proteomes" id="UP000430975">
    <property type="component" value="Unassembled WGS sequence"/>
</dbReference>
<dbReference type="InterPro" id="IPR001763">
    <property type="entry name" value="Rhodanese-like_dom"/>
</dbReference>
<dbReference type="EMBL" id="WJQT01000002">
    <property type="protein sequence ID" value="MRJ46505.1"/>
    <property type="molecule type" value="Genomic_DNA"/>
</dbReference>
<evidence type="ECO:0000256" key="1">
    <source>
        <dbReference type="SAM" id="Phobius"/>
    </source>
</evidence>